<sequence>MDDSRATGRSDRAELLWVRSTGGPLIVVPKSSVNAWGGSTADRAVLGGFDGPFSSPGDYDRACEVEGWAGVISVGADGAMALVLADEPATTCFVPEKLMFVRWLAADSEAELFAAAEHVLAGRDTAWEDCGLWVTHGPAVLMDSAEAGAALGTEYPGGGRPDQAPVPLPAGRWRVRAVHTAGEFPWVGLVQLVAADGPSDSPVA</sequence>
<gene>
    <name evidence="1" type="ORF">B1H19_04695</name>
</gene>
<protein>
    <recommendedName>
        <fullName evidence="3">Immunity protein 21 of polymorphic toxin system</fullName>
    </recommendedName>
</protein>
<keyword evidence="2" id="KW-1185">Reference proteome</keyword>
<dbReference type="KEGG" id="sgv:B1H19_04695"/>
<dbReference type="EMBL" id="CP020569">
    <property type="protein sequence ID" value="ARF59234.1"/>
    <property type="molecule type" value="Genomic_DNA"/>
</dbReference>
<dbReference type="Proteomes" id="UP000192726">
    <property type="component" value="Chromosome"/>
</dbReference>
<organism evidence="1 2">
    <name type="scientific">Streptomyces gilvosporeus</name>
    <dbReference type="NCBI Taxonomy" id="553510"/>
    <lineage>
        <taxon>Bacteria</taxon>
        <taxon>Bacillati</taxon>
        <taxon>Actinomycetota</taxon>
        <taxon>Actinomycetes</taxon>
        <taxon>Kitasatosporales</taxon>
        <taxon>Streptomycetaceae</taxon>
        <taxon>Streptomyces</taxon>
    </lineage>
</organism>
<dbReference type="InterPro" id="IPR028961">
    <property type="entry name" value="Imm21"/>
</dbReference>
<dbReference type="OrthoDB" id="3471576at2"/>
<evidence type="ECO:0008006" key="3">
    <source>
        <dbReference type="Google" id="ProtNLM"/>
    </source>
</evidence>
<accession>A0A1V0U1Y7</accession>
<name>A0A1V0U1Y7_9ACTN</name>
<evidence type="ECO:0000313" key="2">
    <source>
        <dbReference type="Proteomes" id="UP000192726"/>
    </source>
</evidence>
<dbReference type="AlphaFoldDB" id="A0A1V0U1Y7"/>
<proteinExistence type="predicted"/>
<dbReference type="Pfam" id="PF15589">
    <property type="entry name" value="Imm21"/>
    <property type="match status" value="1"/>
</dbReference>
<evidence type="ECO:0000313" key="1">
    <source>
        <dbReference type="EMBL" id="ARF59234.1"/>
    </source>
</evidence>
<reference evidence="1 2" key="1">
    <citation type="submission" date="2017-04" db="EMBL/GenBank/DDBJ databases">
        <title>Complete Genome Sequence of Streptomyces gilvosporeus F607, a Capable Producer of Natamycin.</title>
        <authorList>
            <person name="Zong G."/>
            <person name="Zhong C."/>
            <person name="Fu J."/>
            <person name="Qin R."/>
            <person name="Cao G."/>
        </authorList>
    </citation>
    <scope>NUCLEOTIDE SEQUENCE [LARGE SCALE GENOMIC DNA]</scope>
    <source>
        <strain evidence="1 2">F607</strain>
    </source>
</reference>